<keyword evidence="13" id="KW-0963">Cytoplasm</keyword>
<keyword evidence="11" id="KW-0119">Carbohydrate metabolism</keyword>
<comment type="function">
    <text evidence="13">Involved in the regulation of the intracellular balance of NAD and NADP, and is a key enzyme in the biosynthesis of NADP. Catalyzes specifically the phosphorylation on 2'-hydroxyl of the adenosine moiety of NAD to yield NADP.</text>
</comment>
<sequence length="564" mass="61238">MHGRRLSTLEEVIVLAAPDSDSMVDRVTSWTNTHDISVTTLDVGTSVTDEHVDRTKTTMGVTVGGDGTFLEGARAFAPHQIPLLGINSGTLAFLARVNQTDVEDALSEVFRGRASVNARQQYEVVSDDINTTGINEVFLRKHPPEERYGTKVGSLHVFVDDEYVGQYFGSGLIISTPTGSTGRAYSNHGPVHYPQDNRTLQIVPHETISAAVDPIVVSCDSDIRVVLDDDFDIDIDGGRQFQRLEAGTVVKVTGADQPAQAVRTSYDDPFITALVDKLDWGLRTVDEDGPRSSLTDIGADKPTDFRVRAAQVAKEAAESAGEPLRELHGQVENIEYKTDKSDIVTEADYQANDIIRTAINSEFPNHMVQSEENDDVKPADGYVWLIDPLDGTGNFAHGNPNYSVSIALLEDGVPIVGVVYAPETDEMFHAVAGGGAYLNGNQIETTTRDRLDESMLLSGYDPDGGFLQAFYQETQGVRRLGSAALHLAYVAAGSADAVWEYDTLPWDVAAGLCLLREVGGRATDQHGTEYELLLEADGTTRTPLLASNGLLHDQLIEELETADI</sequence>
<organism evidence="15 16">
    <name type="scientific">Haloglomus irregulare</name>
    <dbReference type="NCBI Taxonomy" id="2234134"/>
    <lineage>
        <taxon>Archaea</taxon>
        <taxon>Methanobacteriati</taxon>
        <taxon>Methanobacteriota</taxon>
        <taxon>Stenosarchaea group</taxon>
        <taxon>Halobacteria</taxon>
        <taxon>Halobacteriales</taxon>
        <taxon>Natronomonadaceae</taxon>
        <taxon>Haloglomus</taxon>
    </lineage>
</organism>
<evidence type="ECO:0000256" key="7">
    <source>
        <dbReference type="ARBA" id="ARBA00022801"/>
    </source>
</evidence>
<keyword evidence="7" id="KW-0378">Hydrolase</keyword>
<dbReference type="GO" id="GO:0019674">
    <property type="term" value="P:NAD+ metabolic process"/>
    <property type="evidence" value="ECO:0007669"/>
    <property type="project" value="InterPro"/>
</dbReference>
<dbReference type="Gene3D" id="3.30.540.10">
    <property type="entry name" value="Fructose-1,6-Bisphosphatase, subunit A, domain 1"/>
    <property type="match status" value="1"/>
</dbReference>
<keyword evidence="8 14" id="KW-0460">Magnesium</keyword>
<dbReference type="Pfam" id="PF20143">
    <property type="entry name" value="NAD_kinase_C"/>
    <property type="match status" value="1"/>
</dbReference>
<evidence type="ECO:0000256" key="3">
    <source>
        <dbReference type="ARBA" id="ARBA00001946"/>
    </source>
</evidence>
<keyword evidence="13" id="KW-0067">ATP-binding</keyword>
<dbReference type="EMBL" id="QMDX01000011">
    <property type="protein sequence ID" value="TSD09622.1"/>
    <property type="molecule type" value="Genomic_DNA"/>
</dbReference>
<comment type="subcellular location">
    <subcellularLocation>
        <location evidence="13">Cytoplasm</location>
    </subcellularLocation>
</comment>
<comment type="caution">
    <text evidence="15">The sequence shown here is derived from an EMBL/GenBank/DDBJ whole genome shotgun (WGS) entry which is preliminary data.</text>
</comment>
<evidence type="ECO:0000256" key="4">
    <source>
        <dbReference type="ARBA" id="ARBA00022679"/>
    </source>
</evidence>
<keyword evidence="6 13" id="KW-0418">Kinase</keyword>
<feature type="binding site" evidence="14">
    <location>
        <position position="390"/>
    </location>
    <ligand>
        <name>Mg(2+)</name>
        <dbReference type="ChEBI" id="CHEBI:18420"/>
        <label>1</label>
        <note>catalytic</note>
    </ligand>
</feature>
<comment type="catalytic activity">
    <reaction evidence="2">
        <text>beta-D-fructose 1,6-bisphosphate + H2O = beta-D-fructose 6-phosphate + phosphate</text>
        <dbReference type="Rhea" id="RHEA:11064"/>
        <dbReference type="ChEBI" id="CHEBI:15377"/>
        <dbReference type="ChEBI" id="CHEBI:32966"/>
        <dbReference type="ChEBI" id="CHEBI:43474"/>
        <dbReference type="ChEBI" id="CHEBI:57634"/>
        <dbReference type="EC" id="3.1.3.11"/>
    </reaction>
</comment>
<dbReference type="GO" id="GO:0005737">
    <property type="term" value="C:cytoplasm"/>
    <property type="evidence" value="ECO:0007669"/>
    <property type="project" value="UniProtKB-SubCell"/>
</dbReference>
<feature type="binding site" evidence="13">
    <location>
        <begin position="135"/>
        <end position="136"/>
    </location>
    <ligand>
        <name>NAD(+)</name>
        <dbReference type="ChEBI" id="CHEBI:57540"/>
    </ligand>
</feature>
<protein>
    <recommendedName>
        <fullName evidence="13">NAD kinase</fullName>
        <ecNumber evidence="13">2.7.1.23</ecNumber>
    </recommendedName>
    <alternativeName>
        <fullName evidence="13">ATP-dependent NAD kinase</fullName>
    </alternativeName>
</protein>
<feature type="binding site" evidence="14">
    <location>
        <position position="371"/>
    </location>
    <ligand>
        <name>Mg(2+)</name>
        <dbReference type="ChEBI" id="CHEBI:18420"/>
        <label>1</label>
        <note>catalytic</note>
    </ligand>
</feature>
<keyword evidence="9 13" id="KW-0521">NADP</keyword>
<comment type="catalytic activity">
    <reaction evidence="13">
        <text>NAD(+) + ATP = ADP + NADP(+) + H(+)</text>
        <dbReference type="Rhea" id="RHEA:18629"/>
        <dbReference type="ChEBI" id="CHEBI:15378"/>
        <dbReference type="ChEBI" id="CHEBI:30616"/>
        <dbReference type="ChEBI" id="CHEBI:57540"/>
        <dbReference type="ChEBI" id="CHEBI:58349"/>
        <dbReference type="ChEBI" id="CHEBI:456216"/>
        <dbReference type="EC" id="2.7.1.23"/>
    </reaction>
</comment>
<dbReference type="InterPro" id="IPR017438">
    <property type="entry name" value="ATP-NAD_kinase_N"/>
</dbReference>
<name>A0A554MWW8_9EURY</name>
<comment type="cofactor">
    <cofactor evidence="3 14">
        <name>Mg(2+)</name>
        <dbReference type="ChEBI" id="CHEBI:18420"/>
    </cofactor>
</comment>
<dbReference type="Gene3D" id="3.40.190.80">
    <property type="match status" value="1"/>
</dbReference>
<feature type="binding site" evidence="14">
    <location>
        <position position="387"/>
    </location>
    <ligand>
        <name>Mg(2+)</name>
        <dbReference type="ChEBI" id="CHEBI:18420"/>
        <label>1</label>
        <note>catalytic</note>
    </ligand>
</feature>
<dbReference type="GO" id="GO:0042132">
    <property type="term" value="F:fructose 1,6-bisphosphate 1-phosphatase activity"/>
    <property type="evidence" value="ECO:0007669"/>
    <property type="project" value="UniProtKB-EC"/>
</dbReference>
<evidence type="ECO:0000256" key="9">
    <source>
        <dbReference type="ARBA" id="ARBA00022857"/>
    </source>
</evidence>
<dbReference type="InterPro" id="IPR002504">
    <property type="entry name" value="NADK"/>
</dbReference>
<evidence type="ECO:0000256" key="8">
    <source>
        <dbReference type="ARBA" id="ARBA00022842"/>
    </source>
</evidence>
<dbReference type="InParanoid" id="A0A554MWW8"/>
<dbReference type="PANTHER" id="PTHR20854">
    <property type="entry name" value="INOSITOL MONOPHOSPHATASE"/>
    <property type="match status" value="1"/>
</dbReference>
<dbReference type="OrthoDB" id="58111at2157"/>
<dbReference type="CDD" id="cd01639">
    <property type="entry name" value="IMPase"/>
    <property type="match status" value="1"/>
</dbReference>
<comment type="similarity">
    <text evidence="13">Belongs to the NAD kinase family.</text>
</comment>
<proteinExistence type="inferred from homology"/>
<dbReference type="GO" id="GO:0046872">
    <property type="term" value="F:metal ion binding"/>
    <property type="evidence" value="ECO:0007669"/>
    <property type="project" value="UniProtKB-UniRule"/>
</dbReference>
<keyword evidence="5 14" id="KW-0479">Metal-binding</keyword>
<evidence type="ECO:0000256" key="6">
    <source>
        <dbReference type="ARBA" id="ARBA00022777"/>
    </source>
</evidence>
<feature type="active site" description="Proton acceptor" evidence="13">
    <location>
        <position position="66"/>
    </location>
</feature>
<reference evidence="15 16" key="1">
    <citation type="submission" date="2018-06" db="EMBL/GenBank/DDBJ databases">
        <title>Natronomonas sp. F16-60 a new haloarchaeon isolated from a solar saltern of Isla Cristina, Huelva, Spain.</title>
        <authorList>
            <person name="Duran-Viseras A."/>
            <person name="Sanchez-Porro C."/>
            <person name="Ventosa A."/>
        </authorList>
    </citation>
    <scope>NUCLEOTIDE SEQUENCE [LARGE SCALE GENOMIC DNA]</scope>
    <source>
        <strain evidence="15 16">F16-60</strain>
    </source>
</reference>
<evidence type="ECO:0000256" key="13">
    <source>
        <dbReference type="HAMAP-Rule" id="MF_00361"/>
    </source>
</evidence>
<dbReference type="InterPro" id="IPR016064">
    <property type="entry name" value="NAD/diacylglycerol_kinase_sf"/>
</dbReference>
<keyword evidence="4 13" id="KW-0808">Transferase</keyword>
<feature type="binding site" evidence="13">
    <location>
        <position position="151"/>
    </location>
    <ligand>
        <name>NAD(+)</name>
        <dbReference type="ChEBI" id="CHEBI:57540"/>
    </ligand>
</feature>
<evidence type="ECO:0000256" key="5">
    <source>
        <dbReference type="ARBA" id="ARBA00022723"/>
    </source>
</evidence>
<dbReference type="GO" id="GO:0046854">
    <property type="term" value="P:phosphatidylinositol phosphate biosynthetic process"/>
    <property type="evidence" value="ECO:0007669"/>
    <property type="project" value="InterPro"/>
</dbReference>
<feature type="binding site" evidence="14">
    <location>
        <position position="507"/>
    </location>
    <ligand>
        <name>Mg(2+)</name>
        <dbReference type="ChEBI" id="CHEBI:18420"/>
        <label>1</label>
        <note>catalytic</note>
    </ligand>
</feature>
<evidence type="ECO:0000313" key="16">
    <source>
        <dbReference type="Proteomes" id="UP000319894"/>
    </source>
</evidence>
<comment type="catalytic activity">
    <reaction evidence="1">
        <text>a myo-inositol phosphate + H2O = myo-inositol + phosphate</text>
        <dbReference type="Rhea" id="RHEA:24056"/>
        <dbReference type="ChEBI" id="CHEBI:15377"/>
        <dbReference type="ChEBI" id="CHEBI:17268"/>
        <dbReference type="ChEBI" id="CHEBI:43474"/>
        <dbReference type="ChEBI" id="CHEBI:84139"/>
        <dbReference type="EC" id="3.1.3.25"/>
    </reaction>
</comment>
<dbReference type="GO" id="GO:0006741">
    <property type="term" value="P:NADP+ biosynthetic process"/>
    <property type="evidence" value="ECO:0007669"/>
    <property type="project" value="UniProtKB-UniRule"/>
</dbReference>
<dbReference type="FunFam" id="3.30.540.10:FF:000003">
    <property type="entry name" value="Inositol-1-monophosphatase"/>
    <property type="match status" value="1"/>
</dbReference>
<feature type="binding site" evidence="14">
    <location>
        <position position="389"/>
    </location>
    <ligand>
        <name>Mg(2+)</name>
        <dbReference type="ChEBI" id="CHEBI:18420"/>
        <label>1</label>
        <note>catalytic</note>
    </ligand>
</feature>
<dbReference type="GO" id="GO:0005524">
    <property type="term" value="F:ATP binding"/>
    <property type="evidence" value="ECO:0007669"/>
    <property type="project" value="UniProtKB-KW"/>
</dbReference>
<evidence type="ECO:0000256" key="2">
    <source>
        <dbReference type="ARBA" id="ARBA00001273"/>
    </source>
</evidence>
<dbReference type="GO" id="GO:0003951">
    <property type="term" value="F:NAD+ kinase activity"/>
    <property type="evidence" value="ECO:0007669"/>
    <property type="project" value="UniProtKB-UniRule"/>
</dbReference>
<dbReference type="InterPro" id="IPR020583">
    <property type="entry name" value="Inositol_monoP_metal-BS"/>
</dbReference>
<evidence type="ECO:0000256" key="11">
    <source>
        <dbReference type="ARBA" id="ARBA00023277"/>
    </source>
</evidence>
<dbReference type="Pfam" id="PF00459">
    <property type="entry name" value="Inositol_P"/>
    <property type="match status" value="1"/>
</dbReference>
<dbReference type="InterPro" id="IPR017437">
    <property type="entry name" value="ATP-NAD_kinase_PpnK-typ_C"/>
</dbReference>
<evidence type="ECO:0000313" key="15">
    <source>
        <dbReference type="EMBL" id="TSD09622.1"/>
    </source>
</evidence>
<dbReference type="InterPro" id="IPR033942">
    <property type="entry name" value="IMPase"/>
</dbReference>
<dbReference type="PROSITE" id="PS00630">
    <property type="entry name" value="IMP_2"/>
    <property type="match status" value="1"/>
</dbReference>
<dbReference type="GO" id="GO:0006020">
    <property type="term" value="P:inositol metabolic process"/>
    <property type="evidence" value="ECO:0007669"/>
    <property type="project" value="TreeGrafter"/>
</dbReference>
<dbReference type="SUPFAM" id="SSF111331">
    <property type="entry name" value="NAD kinase/diacylglycerol kinase-like"/>
    <property type="match status" value="1"/>
</dbReference>
<dbReference type="PROSITE" id="PS00629">
    <property type="entry name" value="IMP_1"/>
    <property type="match status" value="1"/>
</dbReference>
<dbReference type="HAMAP" id="MF_00361">
    <property type="entry name" value="NAD_kinase"/>
    <property type="match status" value="1"/>
</dbReference>
<dbReference type="Gene3D" id="2.60.200.30">
    <property type="entry name" value="Probable inorganic polyphosphate/atp-NAD kinase, domain 2"/>
    <property type="match status" value="1"/>
</dbReference>
<dbReference type="EC" id="2.7.1.23" evidence="13"/>
<keyword evidence="16" id="KW-1185">Reference proteome</keyword>
<dbReference type="InterPro" id="IPR020550">
    <property type="entry name" value="Inositol_monophosphatase_CS"/>
</dbReference>
<dbReference type="Pfam" id="PF01513">
    <property type="entry name" value="NAD_kinase"/>
    <property type="match status" value="1"/>
</dbReference>
<feature type="binding site" evidence="13">
    <location>
        <begin position="66"/>
        <end position="67"/>
    </location>
    <ligand>
        <name>NAD(+)</name>
        <dbReference type="ChEBI" id="CHEBI:57540"/>
    </ligand>
</feature>
<comment type="caution">
    <text evidence="13">Lacks conserved residue(s) required for the propagation of feature annotation.</text>
</comment>
<comment type="cofactor">
    <cofactor evidence="13">
        <name>a divalent metal cation</name>
        <dbReference type="ChEBI" id="CHEBI:60240"/>
    </cofactor>
</comment>
<keyword evidence="10 13" id="KW-0520">NAD</keyword>
<dbReference type="AlphaFoldDB" id="A0A554MWW8"/>
<dbReference type="RefSeq" id="WP_144262907.1">
    <property type="nucleotide sequence ID" value="NZ_QMDX01000011.1"/>
</dbReference>
<comment type="similarity">
    <text evidence="12">Belongs to the inositol monophosphatase superfamily. FBPase class 4 family.</text>
</comment>
<evidence type="ECO:0000256" key="1">
    <source>
        <dbReference type="ARBA" id="ARBA00001033"/>
    </source>
</evidence>
<dbReference type="InterPro" id="IPR000760">
    <property type="entry name" value="Inositol_monophosphatase-like"/>
</dbReference>
<dbReference type="PANTHER" id="PTHR20854:SF4">
    <property type="entry name" value="INOSITOL-1-MONOPHOSPHATASE-RELATED"/>
    <property type="match status" value="1"/>
</dbReference>
<evidence type="ECO:0000256" key="10">
    <source>
        <dbReference type="ARBA" id="ARBA00023027"/>
    </source>
</evidence>
<accession>A0A554MWW8</accession>
<dbReference type="Proteomes" id="UP000319894">
    <property type="component" value="Unassembled WGS sequence"/>
</dbReference>
<dbReference type="PRINTS" id="PR00377">
    <property type="entry name" value="IMPHPHTASES"/>
</dbReference>
<evidence type="ECO:0000256" key="14">
    <source>
        <dbReference type="PIRSR" id="PIRSR600760-2"/>
    </source>
</evidence>
<evidence type="ECO:0000256" key="12">
    <source>
        <dbReference type="ARBA" id="ARBA00038103"/>
    </source>
</evidence>
<dbReference type="SUPFAM" id="SSF56655">
    <property type="entry name" value="Carbohydrate phosphatase"/>
    <property type="match status" value="1"/>
</dbReference>
<dbReference type="GO" id="GO:0008934">
    <property type="term" value="F:inositol monophosphate 1-phosphatase activity"/>
    <property type="evidence" value="ECO:0007669"/>
    <property type="project" value="InterPro"/>
</dbReference>
<dbReference type="Gene3D" id="3.40.50.10330">
    <property type="entry name" value="Probable inorganic polyphosphate/atp-NAD kinase, domain 1"/>
    <property type="match status" value="1"/>
</dbReference>
<dbReference type="GO" id="GO:0007165">
    <property type="term" value="P:signal transduction"/>
    <property type="evidence" value="ECO:0007669"/>
    <property type="project" value="TreeGrafter"/>
</dbReference>
<keyword evidence="13" id="KW-0547">Nucleotide-binding</keyword>
<gene>
    <name evidence="13" type="primary">nadK</name>
    <name evidence="15" type="ORF">DP107_14695</name>
</gene>